<protein>
    <submittedName>
        <fullName evidence="2">Uncharacterized protein</fullName>
    </submittedName>
</protein>
<name>A0ABQ3UE93_STRHY</name>
<dbReference type="EMBL" id="BNEK01000005">
    <property type="protein sequence ID" value="GHJ33899.1"/>
    <property type="molecule type" value="Genomic_DNA"/>
</dbReference>
<organism evidence="2 3">
    <name type="scientific">Streptomyces hygroscopicus</name>
    <dbReference type="NCBI Taxonomy" id="1912"/>
    <lineage>
        <taxon>Bacteria</taxon>
        <taxon>Bacillati</taxon>
        <taxon>Actinomycetota</taxon>
        <taxon>Actinomycetes</taxon>
        <taxon>Kitasatosporales</taxon>
        <taxon>Streptomycetaceae</taxon>
        <taxon>Streptomyces</taxon>
        <taxon>Streptomyces violaceusniger group</taxon>
    </lineage>
</organism>
<gene>
    <name evidence="2" type="ORF">TPA0910_83320</name>
</gene>
<accession>A0ABQ3UE93</accession>
<dbReference type="Proteomes" id="UP001054854">
    <property type="component" value="Unassembled WGS sequence"/>
</dbReference>
<proteinExistence type="predicted"/>
<feature type="region of interest" description="Disordered" evidence="1">
    <location>
        <begin position="1"/>
        <end position="25"/>
    </location>
</feature>
<evidence type="ECO:0000313" key="2">
    <source>
        <dbReference type="EMBL" id="GHJ33899.1"/>
    </source>
</evidence>
<keyword evidence="3" id="KW-1185">Reference proteome</keyword>
<sequence length="58" mass="6292">MRDAVDAAERQSVAVRATDPHRRRARRQRLLEHRAIGSPRVLVTGATGFGGIVADALS</sequence>
<comment type="caution">
    <text evidence="2">The sequence shown here is derived from an EMBL/GenBank/DDBJ whole genome shotgun (WGS) entry which is preliminary data.</text>
</comment>
<evidence type="ECO:0000313" key="3">
    <source>
        <dbReference type="Proteomes" id="UP001054854"/>
    </source>
</evidence>
<evidence type="ECO:0000256" key="1">
    <source>
        <dbReference type="SAM" id="MobiDB-lite"/>
    </source>
</evidence>
<reference evidence="2" key="1">
    <citation type="submission" date="2024-05" db="EMBL/GenBank/DDBJ databases">
        <title>Whole genome shotgun sequence of Streptomyces hygroscopicus NBRC 113678.</title>
        <authorList>
            <person name="Komaki H."/>
            <person name="Tamura T."/>
        </authorList>
    </citation>
    <scope>NUCLEOTIDE SEQUENCE</scope>
    <source>
        <strain evidence="2">N11-34</strain>
    </source>
</reference>